<name>A0A0F9HP33_9ZZZZ</name>
<dbReference type="EMBL" id="LAZR01023915">
    <property type="protein sequence ID" value="KKL76877.1"/>
    <property type="molecule type" value="Genomic_DNA"/>
</dbReference>
<reference evidence="1" key="1">
    <citation type="journal article" date="2015" name="Nature">
        <title>Complex archaea that bridge the gap between prokaryotes and eukaryotes.</title>
        <authorList>
            <person name="Spang A."/>
            <person name="Saw J.H."/>
            <person name="Jorgensen S.L."/>
            <person name="Zaremba-Niedzwiedzka K."/>
            <person name="Martijn J."/>
            <person name="Lind A.E."/>
            <person name="van Eijk R."/>
            <person name="Schleper C."/>
            <person name="Guy L."/>
            <person name="Ettema T.J."/>
        </authorList>
    </citation>
    <scope>NUCLEOTIDE SEQUENCE</scope>
</reference>
<sequence length="261" mass="29316">ANTQIVLWRSAGIPDAFAKLVPAIFLLLIPFTVNGQKQEVDAVHLNSGEVFRGTIKDHFNPEKIQLETLCSNTRIFHVEDISRIEKETIDLFAFSREARVSTQGYFNRTDLGALIGSGNDNNAIFSIQMVNGYKFGKRYYPGVGIGLEFYEQAVVPIFADFTYLLGTRRVNPFLRGSIGYSIPLEDPQEQWGTLTDSKGGVAYAVGVGTSIRTGSSSALVFSLIYRFQSLKSVYTEDWTDEVLYIEEQFKRIAFRVGFIFD</sequence>
<evidence type="ECO:0000313" key="1">
    <source>
        <dbReference type="EMBL" id="KKL76877.1"/>
    </source>
</evidence>
<evidence type="ECO:0008006" key="2">
    <source>
        <dbReference type="Google" id="ProtNLM"/>
    </source>
</evidence>
<comment type="caution">
    <text evidence="1">The sequence shown here is derived from an EMBL/GenBank/DDBJ whole genome shotgun (WGS) entry which is preliminary data.</text>
</comment>
<accession>A0A0F9HP33</accession>
<dbReference type="AlphaFoldDB" id="A0A0F9HP33"/>
<gene>
    <name evidence="1" type="ORF">LCGC14_2040490</name>
</gene>
<protein>
    <recommendedName>
        <fullName evidence="2">Outer membrane protein beta-barrel domain-containing protein</fullName>
    </recommendedName>
</protein>
<organism evidence="1">
    <name type="scientific">marine sediment metagenome</name>
    <dbReference type="NCBI Taxonomy" id="412755"/>
    <lineage>
        <taxon>unclassified sequences</taxon>
        <taxon>metagenomes</taxon>
        <taxon>ecological metagenomes</taxon>
    </lineage>
</organism>
<feature type="non-terminal residue" evidence="1">
    <location>
        <position position="1"/>
    </location>
</feature>
<proteinExistence type="predicted"/>